<gene>
    <name evidence="9" type="ORF">HND93_07230</name>
</gene>
<dbReference type="RefSeq" id="WP_180281237.1">
    <property type="nucleotide sequence ID" value="NZ_JABFDB010000002.1"/>
</dbReference>
<dbReference type="Proteomes" id="UP000584642">
    <property type="component" value="Unassembled WGS sequence"/>
</dbReference>
<organism evidence="9 10">
    <name type="scientific">Azospirillum oleiclasticum</name>
    <dbReference type="NCBI Taxonomy" id="2735135"/>
    <lineage>
        <taxon>Bacteria</taxon>
        <taxon>Pseudomonadati</taxon>
        <taxon>Pseudomonadota</taxon>
        <taxon>Alphaproteobacteria</taxon>
        <taxon>Rhodospirillales</taxon>
        <taxon>Azospirillaceae</taxon>
        <taxon>Azospirillum</taxon>
    </lineage>
</organism>
<keyword evidence="4 8" id="KW-0378">Hydrolase</keyword>
<reference evidence="9 10" key="1">
    <citation type="submission" date="2020-05" db="EMBL/GenBank/DDBJ databases">
        <title>Azospirillum oleiclasticum sp. nov, a nitrogen-fixing and heavy crude oil-emulsifying bacterium isolated from the crude oil of Yumen Oilfield.</title>
        <authorList>
            <person name="Wu D."/>
            <person name="Cai M."/>
            <person name="Zhang X."/>
        </authorList>
    </citation>
    <scope>NUCLEOTIDE SEQUENCE [LARGE SCALE GENOMIC DNA]</scope>
    <source>
        <strain evidence="9 10">ROY-1-1-2</strain>
    </source>
</reference>
<evidence type="ECO:0000256" key="4">
    <source>
        <dbReference type="ARBA" id="ARBA00022801"/>
    </source>
</evidence>
<keyword evidence="10" id="KW-1185">Reference proteome</keyword>
<keyword evidence="6" id="KW-0238">DNA-binding</keyword>
<evidence type="ECO:0000256" key="1">
    <source>
        <dbReference type="ARBA" id="ARBA00008136"/>
    </source>
</evidence>
<evidence type="ECO:0000256" key="5">
    <source>
        <dbReference type="ARBA" id="ARBA00023124"/>
    </source>
</evidence>
<keyword evidence="5" id="KW-0190">Covalent protein-DNA linkage</keyword>
<protein>
    <recommendedName>
        <fullName evidence="8">Abasic site processing protein</fullName>
        <ecNumber evidence="8">3.4.-.-</ecNumber>
    </recommendedName>
</protein>
<name>A0ABX2T5H8_9PROT</name>
<dbReference type="InterPro" id="IPR036590">
    <property type="entry name" value="SRAP-like"/>
</dbReference>
<keyword evidence="3" id="KW-0227">DNA damage</keyword>
<accession>A0ABX2T5H8</accession>
<keyword evidence="2 8" id="KW-0645">Protease</keyword>
<evidence type="ECO:0000313" key="9">
    <source>
        <dbReference type="EMBL" id="NYZ19498.1"/>
    </source>
</evidence>
<dbReference type="EMBL" id="JABFDB010000002">
    <property type="protein sequence ID" value="NYZ19498.1"/>
    <property type="molecule type" value="Genomic_DNA"/>
</dbReference>
<dbReference type="EC" id="3.4.-.-" evidence="8"/>
<dbReference type="SUPFAM" id="SSF143081">
    <property type="entry name" value="BB1717-like"/>
    <property type="match status" value="1"/>
</dbReference>
<keyword evidence="7" id="KW-0456">Lyase</keyword>
<dbReference type="PANTHER" id="PTHR13604:SF0">
    <property type="entry name" value="ABASIC SITE PROCESSING PROTEIN HMCES"/>
    <property type="match status" value="1"/>
</dbReference>
<sequence length="234" mass="26134">MCGRVLLATPVAELQRLFGFPELPNLSPRYNIAPTQDIATVRADETGRHLALLRWGLVPHWADDPSIGNRMINARGETVAEKPAFRNALKHRRALILIDGFYEWQAAADGGKRKQPYVIRRRDRRPMALAALWERWKGPKGGPPLETPLETVTIVTTTANATLFPLHDRMPVIVDEADWDAWLNPETPASVAETLIRPAPDDRLDAVPVGPRVGNVRNDDEACIAPLHEQPTLF</sequence>
<evidence type="ECO:0000256" key="3">
    <source>
        <dbReference type="ARBA" id="ARBA00022763"/>
    </source>
</evidence>
<evidence type="ECO:0000256" key="7">
    <source>
        <dbReference type="ARBA" id="ARBA00023239"/>
    </source>
</evidence>
<dbReference type="Gene3D" id="3.90.1680.10">
    <property type="entry name" value="SOS response associated peptidase-like"/>
    <property type="match status" value="1"/>
</dbReference>
<comment type="caution">
    <text evidence="9">The sequence shown here is derived from an EMBL/GenBank/DDBJ whole genome shotgun (WGS) entry which is preliminary data.</text>
</comment>
<dbReference type="PANTHER" id="PTHR13604">
    <property type="entry name" value="DC12-RELATED"/>
    <property type="match status" value="1"/>
</dbReference>
<evidence type="ECO:0000313" key="10">
    <source>
        <dbReference type="Proteomes" id="UP000584642"/>
    </source>
</evidence>
<dbReference type="Pfam" id="PF02586">
    <property type="entry name" value="SRAP"/>
    <property type="match status" value="1"/>
</dbReference>
<dbReference type="InterPro" id="IPR003738">
    <property type="entry name" value="SRAP"/>
</dbReference>
<evidence type="ECO:0000256" key="2">
    <source>
        <dbReference type="ARBA" id="ARBA00022670"/>
    </source>
</evidence>
<proteinExistence type="inferred from homology"/>
<evidence type="ECO:0000256" key="8">
    <source>
        <dbReference type="RuleBase" id="RU364100"/>
    </source>
</evidence>
<comment type="similarity">
    <text evidence="1 8">Belongs to the SOS response-associated peptidase family.</text>
</comment>
<evidence type="ECO:0000256" key="6">
    <source>
        <dbReference type="ARBA" id="ARBA00023125"/>
    </source>
</evidence>